<keyword evidence="1" id="KW-0472">Membrane</keyword>
<feature type="transmembrane region" description="Helical" evidence="1">
    <location>
        <begin position="12"/>
        <end position="32"/>
    </location>
</feature>
<keyword evidence="1" id="KW-0812">Transmembrane</keyword>
<accession>A0A218P373</accession>
<gene>
    <name evidence="2" type="ORF">A3L02_07335</name>
</gene>
<feature type="transmembrane region" description="Helical" evidence="1">
    <location>
        <begin position="60"/>
        <end position="80"/>
    </location>
</feature>
<name>A0A218P373_THECE</name>
<evidence type="ECO:0000313" key="2">
    <source>
        <dbReference type="EMBL" id="ASI99380.1"/>
    </source>
</evidence>
<keyword evidence="1" id="KW-1133">Transmembrane helix</keyword>
<organism evidence="2 3">
    <name type="scientific">Thermococcus celer Vu 13 = JCM 8558</name>
    <dbReference type="NCBI Taxonomy" id="1293037"/>
    <lineage>
        <taxon>Archaea</taxon>
        <taxon>Methanobacteriati</taxon>
        <taxon>Methanobacteriota</taxon>
        <taxon>Thermococci</taxon>
        <taxon>Thermococcales</taxon>
        <taxon>Thermococcaceae</taxon>
        <taxon>Thermococcus</taxon>
    </lineage>
</organism>
<dbReference type="EMBL" id="CP014854">
    <property type="protein sequence ID" value="ASI99380.1"/>
    <property type="molecule type" value="Genomic_DNA"/>
</dbReference>
<sequence length="88" mass="9548">MSCEEVAALIRRIAVGFTMLFLSGFLILYYAIRKLACATSDLCTSASLGPGPTTIHNVDVLVSVFVISVLFVLLVGLGNLNNTEDRRR</sequence>
<dbReference type="GeneID" id="33324562"/>
<evidence type="ECO:0000256" key="1">
    <source>
        <dbReference type="SAM" id="Phobius"/>
    </source>
</evidence>
<reference evidence="2 3" key="1">
    <citation type="submission" date="2016-03" db="EMBL/GenBank/DDBJ databases">
        <title>Complete genome sequence of Thermococcus celer.</title>
        <authorList>
            <person name="Oger P.M."/>
        </authorList>
    </citation>
    <scope>NUCLEOTIDE SEQUENCE [LARGE SCALE GENOMIC DNA]</scope>
    <source>
        <strain evidence="2 3">Vu 13</strain>
    </source>
</reference>
<evidence type="ECO:0000313" key="3">
    <source>
        <dbReference type="Proteomes" id="UP000197156"/>
    </source>
</evidence>
<proteinExistence type="predicted"/>
<dbReference type="Proteomes" id="UP000197156">
    <property type="component" value="Chromosome"/>
</dbReference>
<dbReference type="KEGG" id="tce:A3L02_07335"/>
<keyword evidence="3" id="KW-1185">Reference proteome</keyword>
<protein>
    <submittedName>
        <fullName evidence="2">Uncharacterized protein</fullName>
    </submittedName>
</protein>
<dbReference type="AlphaFoldDB" id="A0A218P373"/>
<dbReference type="OrthoDB" id="102548at2157"/>
<dbReference type="RefSeq" id="WP_054834065.1">
    <property type="nucleotide sequence ID" value="NZ_CP014854.1"/>
</dbReference>